<feature type="transmembrane region" description="Helical" evidence="6">
    <location>
        <begin position="87"/>
        <end position="110"/>
    </location>
</feature>
<proteinExistence type="predicted"/>
<evidence type="ECO:0000256" key="2">
    <source>
        <dbReference type="ARBA" id="ARBA00022475"/>
    </source>
</evidence>
<evidence type="ECO:0000313" key="8">
    <source>
        <dbReference type="Proteomes" id="UP000177701"/>
    </source>
</evidence>
<feature type="transmembrane region" description="Helical" evidence="6">
    <location>
        <begin position="45"/>
        <end position="66"/>
    </location>
</feature>
<protein>
    <submittedName>
        <fullName evidence="7">Branched-chain amino acid ABC transporter permease</fullName>
    </submittedName>
</protein>
<keyword evidence="5 6" id="KW-0472">Membrane</keyword>
<evidence type="ECO:0000256" key="3">
    <source>
        <dbReference type="ARBA" id="ARBA00022692"/>
    </source>
</evidence>
<accession>A0A1F5AED3</accession>
<reference evidence="7 8" key="1">
    <citation type="journal article" date="2016" name="Nat. Commun.">
        <title>Thousands of microbial genomes shed light on interconnected biogeochemical processes in an aquifer system.</title>
        <authorList>
            <person name="Anantharaman K."/>
            <person name="Brown C.T."/>
            <person name="Hug L.A."/>
            <person name="Sharon I."/>
            <person name="Castelle C.J."/>
            <person name="Probst A.J."/>
            <person name="Thomas B.C."/>
            <person name="Singh A."/>
            <person name="Wilkins M.J."/>
            <person name="Karaoz U."/>
            <person name="Brodie E.L."/>
            <person name="Williams K.H."/>
            <person name="Hubbard S.S."/>
            <person name="Banfield J.F."/>
        </authorList>
    </citation>
    <scope>NUCLEOTIDE SEQUENCE [LARGE SCALE GENOMIC DNA]</scope>
</reference>
<feature type="transmembrane region" description="Helical" evidence="6">
    <location>
        <begin position="12"/>
        <end position="33"/>
    </location>
</feature>
<feature type="transmembrane region" description="Helical" evidence="6">
    <location>
        <begin position="158"/>
        <end position="180"/>
    </location>
</feature>
<dbReference type="GO" id="GO:0005886">
    <property type="term" value="C:plasma membrane"/>
    <property type="evidence" value="ECO:0007669"/>
    <property type="project" value="UniProtKB-SubCell"/>
</dbReference>
<dbReference type="GO" id="GO:0022857">
    <property type="term" value="F:transmembrane transporter activity"/>
    <property type="evidence" value="ECO:0007669"/>
    <property type="project" value="InterPro"/>
</dbReference>
<feature type="transmembrane region" description="Helical" evidence="6">
    <location>
        <begin position="290"/>
        <end position="310"/>
    </location>
</feature>
<feature type="transmembrane region" description="Helical" evidence="6">
    <location>
        <begin position="209"/>
        <end position="230"/>
    </location>
</feature>
<comment type="subcellular location">
    <subcellularLocation>
        <location evidence="1">Cell membrane</location>
        <topology evidence="1">Multi-pass membrane protein</topology>
    </subcellularLocation>
</comment>
<dbReference type="Proteomes" id="UP000177701">
    <property type="component" value="Unassembled WGS sequence"/>
</dbReference>
<evidence type="ECO:0000313" key="7">
    <source>
        <dbReference type="EMBL" id="OGD16728.1"/>
    </source>
</evidence>
<dbReference type="STRING" id="1797291.A2V47_06975"/>
<dbReference type="PANTHER" id="PTHR32196:SF72">
    <property type="entry name" value="RIBOSE IMPORT PERMEASE PROTEIN RBSC"/>
    <property type="match status" value="1"/>
</dbReference>
<dbReference type="InterPro" id="IPR001851">
    <property type="entry name" value="ABC_transp_permease"/>
</dbReference>
<feature type="transmembrane region" description="Helical" evidence="6">
    <location>
        <begin position="251"/>
        <end position="278"/>
    </location>
</feature>
<keyword evidence="3 6" id="KW-0812">Transmembrane</keyword>
<dbReference type="Pfam" id="PF02653">
    <property type="entry name" value="BPD_transp_2"/>
    <property type="match status" value="1"/>
</dbReference>
<gene>
    <name evidence="7" type="ORF">A2V47_06975</name>
</gene>
<evidence type="ECO:0000256" key="6">
    <source>
        <dbReference type="SAM" id="Phobius"/>
    </source>
</evidence>
<dbReference type="AlphaFoldDB" id="A0A1F5AED3"/>
<comment type="caution">
    <text evidence="7">The sequence shown here is derived from an EMBL/GenBank/DDBJ whole genome shotgun (WGS) entry which is preliminary data.</text>
</comment>
<evidence type="ECO:0000256" key="5">
    <source>
        <dbReference type="ARBA" id="ARBA00023136"/>
    </source>
</evidence>
<sequence>MRDLFRKREFSLFIFILFIVFGVSLRTPSFLYINNFVDILNDTAILSMVAIGQLIIIVTGGIDLSVGSSLALSGMSVALLNQYHPGIPIFVIILISIAIGLLLGSINGLLVSRAKIPPIITTLGTMSIYRGLVFVLCKGSWVSAHEMTETFRGFPRSSFLGISSLIWISILIVILFLIFLNLSRTGREIYGVGGNKIASQYVGINLKKIQYIVFTLGGGITGLAGFLWVARYAAAQSETAIGFEFQTIAACVIGGVSIAGGTGTIIGVVLGSFFMGIVYNALTMINVSPFWQMAIQGFIILFAIIINTVMDKRNQQLMLRKRSFNE</sequence>
<dbReference type="EMBL" id="MEYH01000026">
    <property type="protein sequence ID" value="OGD16728.1"/>
    <property type="molecule type" value="Genomic_DNA"/>
</dbReference>
<evidence type="ECO:0000256" key="1">
    <source>
        <dbReference type="ARBA" id="ARBA00004651"/>
    </source>
</evidence>
<keyword evidence="4 6" id="KW-1133">Transmembrane helix</keyword>
<keyword evidence="2" id="KW-1003">Cell membrane</keyword>
<evidence type="ECO:0000256" key="4">
    <source>
        <dbReference type="ARBA" id="ARBA00022989"/>
    </source>
</evidence>
<organism evidence="7 8">
    <name type="scientific">Candidatus Sediminicultor quintus</name>
    <dbReference type="NCBI Taxonomy" id="1797291"/>
    <lineage>
        <taxon>Bacteria</taxon>
        <taxon>Pseudomonadati</taxon>
        <taxon>Atribacterota</taxon>
        <taxon>Candidatus Phoenicimicrobiia</taxon>
        <taxon>Candidatus Pheonicimicrobiales</taxon>
        <taxon>Candidatus Phoenicimicrobiaceae</taxon>
        <taxon>Candidatus Sediminicultor</taxon>
    </lineage>
</organism>
<name>A0A1F5AED3_9BACT</name>
<dbReference type="CDD" id="cd06579">
    <property type="entry name" value="TM_PBP1_transp_AraH_like"/>
    <property type="match status" value="1"/>
</dbReference>
<dbReference type="PANTHER" id="PTHR32196">
    <property type="entry name" value="ABC TRANSPORTER PERMEASE PROTEIN YPHD-RELATED-RELATED"/>
    <property type="match status" value="1"/>
</dbReference>